<dbReference type="EMBL" id="FAOZ01000031">
    <property type="protein sequence ID" value="CUU59731.1"/>
    <property type="molecule type" value="Genomic_DNA"/>
</dbReference>
<dbReference type="AlphaFoldDB" id="A0A0S4QW48"/>
<dbReference type="Proteomes" id="UP000198802">
    <property type="component" value="Unassembled WGS sequence"/>
</dbReference>
<gene>
    <name evidence="1" type="ORF">Ga0074812_13129</name>
</gene>
<reference evidence="2" key="1">
    <citation type="submission" date="2015-11" db="EMBL/GenBank/DDBJ databases">
        <authorList>
            <person name="Varghese N."/>
        </authorList>
    </citation>
    <scope>NUCLEOTIDE SEQUENCE [LARGE SCALE GENOMIC DNA]</scope>
    <source>
        <strain evidence="2">DSM 45899</strain>
    </source>
</reference>
<evidence type="ECO:0000313" key="1">
    <source>
        <dbReference type="EMBL" id="CUU59731.1"/>
    </source>
</evidence>
<proteinExistence type="predicted"/>
<sequence>MPAMTRPNRTRQGLLVENALGRQAWRDAVAQMRLRGGSEIGMLLSVAACRDHDPMSHCELRLPRHADAPDTMDGFAEAVEISISMP</sequence>
<keyword evidence="2" id="KW-1185">Reference proteome</keyword>
<accession>A0A0S4QW48</accession>
<name>A0A0S4QW48_9ACTN</name>
<protein>
    <submittedName>
        <fullName evidence="1">Uncharacterized protein</fullName>
    </submittedName>
</protein>
<evidence type="ECO:0000313" key="2">
    <source>
        <dbReference type="Proteomes" id="UP000198802"/>
    </source>
</evidence>
<organism evidence="1 2">
    <name type="scientific">Parafrankia irregularis</name>
    <dbReference type="NCBI Taxonomy" id="795642"/>
    <lineage>
        <taxon>Bacteria</taxon>
        <taxon>Bacillati</taxon>
        <taxon>Actinomycetota</taxon>
        <taxon>Actinomycetes</taxon>
        <taxon>Frankiales</taxon>
        <taxon>Frankiaceae</taxon>
        <taxon>Parafrankia</taxon>
    </lineage>
</organism>